<organism evidence="1">
    <name type="scientific">marine sediment metagenome</name>
    <dbReference type="NCBI Taxonomy" id="412755"/>
    <lineage>
        <taxon>unclassified sequences</taxon>
        <taxon>metagenomes</taxon>
        <taxon>ecological metagenomes</taxon>
    </lineage>
</organism>
<dbReference type="EMBL" id="BARU01009460">
    <property type="protein sequence ID" value="GAH37298.1"/>
    <property type="molecule type" value="Genomic_DNA"/>
</dbReference>
<dbReference type="SUPFAM" id="SSF52768">
    <property type="entry name" value="Arginase/deacetylase"/>
    <property type="match status" value="1"/>
</dbReference>
<dbReference type="InterPro" id="IPR037138">
    <property type="entry name" value="His_deacetylse_dom_sf"/>
</dbReference>
<dbReference type="AlphaFoldDB" id="X1GWB2"/>
<gene>
    <name evidence="1" type="ORF">S03H2_18247</name>
</gene>
<reference evidence="1" key="1">
    <citation type="journal article" date="2014" name="Front. Microbiol.">
        <title>High frequency of phylogenetically diverse reductive dehalogenase-homologous genes in deep subseafloor sedimentary metagenomes.</title>
        <authorList>
            <person name="Kawai M."/>
            <person name="Futagami T."/>
            <person name="Toyoda A."/>
            <person name="Takaki Y."/>
            <person name="Nishi S."/>
            <person name="Hori S."/>
            <person name="Arai W."/>
            <person name="Tsubouchi T."/>
            <person name="Morono Y."/>
            <person name="Uchiyama I."/>
            <person name="Ito T."/>
            <person name="Fujiyama A."/>
            <person name="Inagaki F."/>
            <person name="Takami H."/>
        </authorList>
    </citation>
    <scope>NUCLEOTIDE SEQUENCE</scope>
    <source>
        <strain evidence="1">Expedition CK06-06</strain>
    </source>
</reference>
<evidence type="ECO:0008006" key="2">
    <source>
        <dbReference type="Google" id="ProtNLM"/>
    </source>
</evidence>
<protein>
    <recommendedName>
        <fullName evidence="2">Histone deacetylase domain-containing protein</fullName>
    </recommendedName>
</protein>
<proteinExistence type="predicted"/>
<sequence>MKTAIIYSDELKNYDFGPGHPFRGDRFASFFQLYEEKLGKNKNFQLIKNSEPASDKELKLWHTQE</sequence>
<accession>X1GWB2</accession>
<dbReference type="Gene3D" id="3.40.800.20">
    <property type="entry name" value="Histone deacetylase domain"/>
    <property type="match status" value="1"/>
</dbReference>
<name>X1GWB2_9ZZZZ</name>
<dbReference type="InterPro" id="IPR023696">
    <property type="entry name" value="Ureohydrolase_dom_sf"/>
</dbReference>
<comment type="caution">
    <text evidence="1">The sequence shown here is derived from an EMBL/GenBank/DDBJ whole genome shotgun (WGS) entry which is preliminary data.</text>
</comment>
<evidence type="ECO:0000313" key="1">
    <source>
        <dbReference type="EMBL" id="GAH37298.1"/>
    </source>
</evidence>
<feature type="non-terminal residue" evidence="1">
    <location>
        <position position="65"/>
    </location>
</feature>